<organism evidence="2 3">
    <name type="scientific">Aphanomyces euteiches</name>
    <dbReference type="NCBI Taxonomy" id="100861"/>
    <lineage>
        <taxon>Eukaryota</taxon>
        <taxon>Sar</taxon>
        <taxon>Stramenopiles</taxon>
        <taxon>Oomycota</taxon>
        <taxon>Saprolegniomycetes</taxon>
        <taxon>Saprolegniales</taxon>
        <taxon>Verrucalvaceae</taxon>
        <taxon>Aphanomyces</taxon>
    </lineage>
</organism>
<feature type="transmembrane region" description="Helical" evidence="1">
    <location>
        <begin position="64"/>
        <end position="88"/>
    </location>
</feature>
<keyword evidence="3" id="KW-1185">Reference proteome</keyword>
<keyword evidence="1" id="KW-0812">Transmembrane</keyword>
<accession>A0A6G0WFW8</accession>
<feature type="transmembrane region" description="Helical" evidence="1">
    <location>
        <begin position="35"/>
        <end position="52"/>
    </location>
</feature>
<proteinExistence type="predicted"/>
<evidence type="ECO:0000313" key="2">
    <source>
        <dbReference type="EMBL" id="KAF0726067.1"/>
    </source>
</evidence>
<dbReference type="EMBL" id="VJMJ01000227">
    <property type="protein sequence ID" value="KAF0726067.1"/>
    <property type="molecule type" value="Genomic_DNA"/>
</dbReference>
<dbReference type="AlphaFoldDB" id="A0A6G0WFW8"/>
<evidence type="ECO:0000256" key="1">
    <source>
        <dbReference type="SAM" id="Phobius"/>
    </source>
</evidence>
<name>A0A6G0WFW8_9STRA</name>
<dbReference type="VEuPathDB" id="FungiDB:AeMF1_003453"/>
<evidence type="ECO:0000313" key="3">
    <source>
        <dbReference type="Proteomes" id="UP000481153"/>
    </source>
</evidence>
<keyword evidence="1" id="KW-1133">Transmembrane helix</keyword>
<keyword evidence="1" id="KW-0472">Membrane</keyword>
<reference evidence="2 3" key="1">
    <citation type="submission" date="2019-07" db="EMBL/GenBank/DDBJ databases">
        <title>Genomics analysis of Aphanomyces spp. identifies a new class of oomycete effector associated with host adaptation.</title>
        <authorList>
            <person name="Gaulin E."/>
        </authorList>
    </citation>
    <scope>NUCLEOTIDE SEQUENCE [LARGE SCALE GENOMIC DNA]</scope>
    <source>
        <strain evidence="2 3">ATCC 201684</strain>
    </source>
</reference>
<protein>
    <submittedName>
        <fullName evidence="2">Uncharacterized protein</fullName>
    </submittedName>
</protein>
<gene>
    <name evidence="2" type="ORF">Ae201684_015617</name>
</gene>
<comment type="caution">
    <text evidence="2">The sequence shown here is derived from an EMBL/GenBank/DDBJ whole genome shotgun (WGS) entry which is preliminary data.</text>
</comment>
<sequence length="230" mass="26042">MDNLRQFGVNDKTLSVHHYEVVVGDPTYMILSDPFVSLVMVVDVWLGVAYAAMATIRAGQVSDLWLLLLGMLYSSRYVWFAYFVMRILSFVAKRQHCEDRFSPLDPTLLAMVAYLYGGPVMSVFDNTRLMAIFHPLWSLFVPASMKYQAIDGVTTTFKLFPILKLNSSDRYAIAFDDLCSVATGCIDSRRLSSPLFQWQESPRPSASVESMRLSLVQRRQDADFICMAAS</sequence>
<feature type="transmembrane region" description="Helical" evidence="1">
    <location>
        <begin position="108"/>
        <end position="124"/>
    </location>
</feature>
<dbReference type="Proteomes" id="UP000481153">
    <property type="component" value="Unassembled WGS sequence"/>
</dbReference>